<organism evidence="2 3">
    <name type="scientific">Hyella patelloides LEGE 07179</name>
    <dbReference type="NCBI Taxonomy" id="945734"/>
    <lineage>
        <taxon>Bacteria</taxon>
        <taxon>Bacillati</taxon>
        <taxon>Cyanobacteriota</taxon>
        <taxon>Cyanophyceae</taxon>
        <taxon>Pleurocapsales</taxon>
        <taxon>Hyellaceae</taxon>
        <taxon>Hyella</taxon>
    </lineage>
</organism>
<name>A0A563VM42_9CYAN</name>
<dbReference type="Proteomes" id="UP000320055">
    <property type="component" value="Unassembled WGS sequence"/>
</dbReference>
<keyword evidence="1" id="KW-0812">Transmembrane</keyword>
<keyword evidence="3" id="KW-1185">Reference proteome</keyword>
<proteinExistence type="predicted"/>
<dbReference type="EMBL" id="CAACVJ010000059">
    <property type="protein sequence ID" value="VEP12520.1"/>
    <property type="molecule type" value="Genomic_DNA"/>
</dbReference>
<accession>A0A563VM42</accession>
<feature type="transmembrane region" description="Helical" evidence="1">
    <location>
        <begin position="12"/>
        <end position="32"/>
    </location>
</feature>
<keyword evidence="1" id="KW-0472">Membrane</keyword>
<protein>
    <submittedName>
        <fullName evidence="2">Uncharacterized protein</fullName>
    </submittedName>
</protein>
<evidence type="ECO:0000313" key="3">
    <source>
        <dbReference type="Proteomes" id="UP000320055"/>
    </source>
</evidence>
<evidence type="ECO:0000256" key="1">
    <source>
        <dbReference type="SAM" id="Phobius"/>
    </source>
</evidence>
<evidence type="ECO:0000313" key="2">
    <source>
        <dbReference type="EMBL" id="VEP12520.1"/>
    </source>
</evidence>
<dbReference type="AlphaFoldDB" id="A0A563VM42"/>
<reference evidence="2 3" key="1">
    <citation type="submission" date="2019-01" db="EMBL/GenBank/DDBJ databases">
        <authorList>
            <person name="Brito A."/>
        </authorList>
    </citation>
    <scope>NUCLEOTIDE SEQUENCE [LARGE SCALE GENOMIC DNA]</scope>
    <source>
        <strain evidence="2">1</strain>
    </source>
</reference>
<keyword evidence="1" id="KW-1133">Transmembrane helix</keyword>
<gene>
    <name evidence="2" type="ORF">H1P_1510011</name>
</gene>
<sequence length="52" mass="6420">MKELINSTQNLSLLLLWLFISFCLILWLYRFIHQMLVTRLSQNLAINFRFFR</sequence>